<dbReference type="PANTHER" id="PTHR30627:SF1">
    <property type="entry name" value="PEPTIDOGLYCAN D,D-TRANSPEPTIDASE FTSI"/>
    <property type="match status" value="1"/>
</dbReference>
<evidence type="ECO:0000313" key="7">
    <source>
        <dbReference type="Proteomes" id="UP000680132"/>
    </source>
</evidence>
<dbReference type="Gene3D" id="3.40.710.10">
    <property type="entry name" value="DD-peptidase/beta-lactamase superfamily"/>
    <property type="match status" value="1"/>
</dbReference>
<name>A0A939QSF0_9MICO</name>
<accession>A0A939QSF0</accession>
<dbReference type="GO" id="GO:0071555">
    <property type="term" value="P:cell wall organization"/>
    <property type="evidence" value="ECO:0007669"/>
    <property type="project" value="TreeGrafter"/>
</dbReference>
<dbReference type="Gene3D" id="3.30.450.330">
    <property type="match status" value="1"/>
</dbReference>
<evidence type="ECO:0000256" key="1">
    <source>
        <dbReference type="ARBA" id="ARBA00004370"/>
    </source>
</evidence>
<keyword evidence="3" id="KW-0472">Membrane</keyword>
<comment type="caution">
    <text evidence="6">The sequence shown here is derived from an EMBL/GenBank/DDBJ whole genome shotgun (WGS) entry which is preliminary data.</text>
</comment>
<dbReference type="RefSeq" id="WP_208504636.1">
    <property type="nucleotide sequence ID" value="NZ_JAGFOA010000006.1"/>
</dbReference>
<feature type="domain" description="Penicillin-binding protein dimerisation" evidence="5">
    <location>
        <begin position="58"/>
        <end position="183"/>
    </location>
</feature>
<comment type="similarity">
    <text evidence="2">Belongs to the transpeptidase family.</text>
</comment>
<dbReference type="GO" id="GO:0005886">
    <property type="term" value="C:plasma membrane"/>
    <property type="evidence" value="ECO:0007669"/>
    <property type="project" value="TreeGrafter"/>
</dbReference>
<proteinExistence type="inferred from homology"/>
<evidence type="ECO:0000256" key="3">
    <source>
        <dbReference type="ARBA" id="ARBA00023136"/>
    </source>
</evidence>
<sequence>MNPIAKRTSRRRTMVASGIVLLVLGGFVLRLIDIQVVHAAEHVSDAGSKMTGSQTLWGTRGTIVDQHGVVMASSTMQYDVGIDPALVGDIKRLSEDGKKYTQTWDEQARLIAPIIGRTADEVKKIVADAKTADPDARWAQLAKHLSTAQFTALRALEVPYLSYEPRPSRSYPNGAVAGNLLGFESTDGDALAGIERWQDSCLESKNGEETYQIGATDNIRIPGSEKVTPAVDGGEVRLTLDSDLQWYMEQMIAEEAQNQNAISGTVMVADVKTGAIRAAAQYPSMDPNDVLATDPAYRGSLVFGTTFEPGSTFKAITAASLIEEGVATPMTPVTAGDWEKFPNGAALGDSHSHPVQTYTLAGALIDSSNVALSHYGDMLDDKTRWEWLKKFGIGEGKVVGFPGEENGVLRDWDTWDSQTHYTTTFGQGFTATIPQVVSAYQTIANDGVRVPLTLVESCTTPDGKVEKAKQEKSERIISESTAADLQLMLENVAFQSSVADAIRVPGYSIATKTGTAQKTNGNGGYKAGLYFTSMVGFAPADDPQYVVMITLDEPKRVTSSAATAPAMQKAMTHVLQSYRIVPGRSEPETVLPEFK</sequence>
<dbReference type="Pfam" id="PF03717">
    <property type="entry name" value="PBP_dimer"/>
    <property type="match status" value="1"/>
</dbReference>
<dbReference type="SUPFAM" id="SSF56519">
    <property type="entry name" value="Penicillin binding protein dimerisation domain"/>
    <property type="match status" value="1"/>
</dbReference>
<dbReference type="AlphaFoldDB" id="A0A939QSF0"/>
<dbReference type="SUPFAM" id="SSF56601">
    <property type="entry name" value="beta-lactamase/transpeptidase-like"/>
    <property type="match status" value="1"/>
</dbReference>
<reference evidence="6" key="1">
    <citation type="submission" date="2021-03" db="EMBL/GenBank/DDBJ databases">
        <title>Microbacterium sp. nov., a novel actinobacterium isolated from cow dung.</title>
        <authorList>
            <person name="Zhang L."/>
        </authorList>
    </citation>
    <scope>NUCLEOTIDE SEQUENCE</scope>
    <source>
        <strain evidence="6">NEAU-LLB</strain>
    </source>
</reference>
<dbReference type="InterPro" id="IPR005311">
    <property type="entry name" value="PBP_dimer"/>
</dbReference>
<dbReference type="InterPro" id="IPR036138">
    <property type="entry name" value="PBP_dimer_sf"/>
</dbReference>
<feature type="domain" description="Penicillin-binding protein transpeptidase" evidence="4">
    <location>
        <begin position="264"/>
        <end position="571"/>
    </location>
</feature>
<comment type="subcellular location">
    <subcellularLocation>
        <location evidence="1">Membrane</location>
    </subcellularLocation>
</comment>
<protein>
    <submittedName>
        <fullName evidence="6">Penicillin-binding protein 2</fullName>
    </submittedName>
</protein>
<dbReference type="GO" id="GO:0008658">
    <property type="term" value="F:penicillin binding"/>
    <property type="evidence" value="ECO:0007669"/>
    <property type="project" value="InterPro"/>
</dbReference>
<dbReference type="InterPro" id="IPR001460">
    <property type="entry name" value="PCN-bd_Tpept"/>
</dbReference>
<dbReference type="Pfam" id="PF00905">
    <property type="entry name" value="Transpeptidase"/>
    <property type="match status" value="1"/>
</dbReference>
<evidence type="ECO:0000259" key="5">
    <source>
        <dbReference type="Pfam" id="PF03717"/>
    </source>
</evidence>
<dbReference type="InterPro" id="IPR012338">
    <property type="entry name" value="Beta-lactam/transpept-like"/>
</dbReference>
<dbReference type="EMBL" id="JAGFOA010000006">
    <property type="protein sequence ID" value="MBO3664716.1"/>
    <property type="molecule type" value="Genomic_DNA"/>
</dbReference>
<evidence type="ECO:0000259" key="4">
    <source>
        <dbReference type="Pfam" id="PF00905"/>
    </source>
</evidence>
<dbReference type="Proteomes" id="UP000680132">
    <property type="component" value="Unassembled WGS sequence"/>
</dbReference>
<dbReference type="Gene3D" id="3.90.1310.10">
    <property type="entry name" value="Penicillin-binding protein 2a (Domain 2)"/>
    <property type="match status" value="1"/>
</dbReference>
<dbReference type="PANTHER" id="PTHR30627">
    <property type="entry name" value="PEPTIDOGLYCAN D,D-TRANSPEPTIDASE"/>
    <property type="match status" value="1"/>
</dbReference>
<dbReference type="InterPro" id="IPR050515">
    <property type="entry name" value="Beta-lactam/transpept"/>
</dbReference>
<keyword evidence="7" id="KW-1185">Reference proteome</keyword>
<evidence type="ECO:0000313" key="6">
    <source>
        <dbReference type="EMBL" id="MBO3664716.1"/>
    </source>
</evidence>
<organism evidence="6 7">
    <name type="scientific">Microbacterium stercoris</name>
    <dbReference type="NCBI Taxonomy" id="2820289"/>
    <lineage>
        <taxon>Bacteria</taxon>
        <taxon>Bacillati</taxon>
        <taxon>Actinomycetota</taxon>
        <taxon>Actinomycetes</taxon>
        <taxon>Micrococcales</taxon>
        <taxon>Microbacteriaceae</taxon>
        <taxon>Microbacterium</taxon>
    </lineage>
</organism>
<gene>
    <name evidence="6" type="ORF">J5V96_14550</name>
</gene>
<evidence type="ECO:0000256" key="2">
    <source>
        <dbReference type="ARBA" id="ARBA00007171"/>
    </source>
</evidence>